<dbReference type="Proteomes" id="UP000436088">
    <property type="component" value="Unassembled WGS sequence"/>
</dbReference>
<feature type="compositionally biased region" description="Basic and acidic residues" evidence="1">
    <location>
        <begin position="33"/>
        <end position="53"/>
    </location>
</feature>
<comment type="caution">
    <text evidence="2">The sequence shown here is derived from an EMBL/GenBank/DDBJ whole genome shotgun (WGS) entry which is preliminary data.</text>
</comment>
<feature type="region of interest" description="Disordered" evidence="1">
    <location>
        <begin position="1"/>
        <end position="131"/>
    </location>
</feature>
<dbReference type="SUPFAM" id="SSF50729">
    <property type="entry name" value="PH domain-like"/>
    <property type="match status" value="1"/>
</dbReference>
<accession>A0A6A2YDV0</accession>
<evidence type="ECO:0000256" key="1">
    <source>
        <dbReference type="SAM" id="MobiDB-lite"/>
    </source>
</evidence>
<feature type="compositionally biased region" description="Low complexity" evidence="1">
    <location>
        <begin position="1"/>
        <end position="12"/>
    </location>
</feature>
<gene>
    <name evidence="2" type="ORF">F3Y22_tig00111769pilonHSYRG00390</name>
</gene>
<sequence>MPPTEPTITPAAPSGPPESRATSTEVTTEAPCVDEKEVSEDGKNDVSKSEKNEGNNQQSEETDEKDPGSVKSEIENIEQSESKEGPVSEAVVDKERDVKTKDEDKKIDETATAENKDKSSENADSTAEGASLSSFQQLSSSQNAFTGLAGTGFSTSLFSFGYTPKDVSTSSVPLFGRPFVVSKKEGSGLQAMPEVPVKTGEEKEKVVFSADSVLFELIGGAWKEREMKLTNMDKRGITFACMNSSGEEKEGLPTFSLKFKDASIVEEFRAAHSTLFPPFPISILELSTVKIVSQCFEENKLYNGEVLLGGSEEKKMIHWVRWSIVCQPKVLRGLGIIDLNLLNRALLGKWSWKFATEKGVEKWKKIAAYGLGTRRGPTRLSGVGSLVQLVWNVSTALPHNLGDLLFDCLVGDPSLADLQLSMKKVSSSSGFFKVNIDGAMDKDWQSGGIGGLLHNSNRELLGSFSKHVGLGPPILTELMAIKTSLRLFIESGEGLKEDWLWSVTFNTLEWIKNPGT</sequence>
<keyword evidence="3" id="KW-1185">Reference proteome</keyword>
<dbReference type="EMBL" id="VEPZ02001421">
    <property type="protein sequence ID" value="KAE8674099.1"/>
    <property type="molecule type" value="Genomic_DNA"/>
</dbReference>
<reference evidence="2" key="1">
    <citation type="submission" date="2019-09" db="EMBL/GenBank/DDBJ databases">
        <title>Draft genome information of white flower Hibiscus syriacus.</title>
        <authorList>
            <person name="Kim Y.-M."/>
        </authorList>
    </citation>
    <scope>NUCLEOTIDE SEQUENCE [LARGE SCALE GENOMIC DNA]</scope>
    <source>
        <strain evidence="2">YM2019G1</strain>
    </source>
</reference>
<feature type="compositionally biased region" description="Basic and acidic residues" evidence="1">
    <location>
        <begin position="65"/>
        <end position="121"/>
    </location>
</feature>
<organism evidence="2 3">
    <name type="scientific">Hibiscus syriacus</name>
    <name type="common">Rose of Sharon</name>
    <dbReference type="NCBI Taxonomy" id="106335"/>
    <lineage>
        <taxon>Eukaryota</taxon>
        <taxon>Viridiplantae</taxon>
        <taxon>Streptophyta</taxon>
        <taxon>Embryophyta</taxon>
        <taxon>Tracheophyta</taxon>
        <taxon>Spermatophyta</taxon>
        <taxon>Magnoliopsida</taxon>
        <taxon>eudicotyledons</taxon>
        <taxon>Gunneridae</taxon>
        <taxon>Pentapetalae</taxon>
        <taxon>rosids</taxon>
        <taxon>malvids</taxon>
        <taxon>Malvales</taxon>
        <taxon>Malvaceae</taxon>
        <taxon>Malvoideae</taxon>
        <taxon>Hibiscus</taxon>
    </lineage>
</organism>
<evidence type="ECO:0000313" key="3">
    <source>
        <dbReference type="Proteomes" id="UP000436088"/>
    </source>
</evidence>
<dbReference type="AlphaFoldDB" id="A0A6A2YDV0"/>
<name>A0A6A2YDV0_HIBSY</name>
<proteinExistence type="predicted"/>
<protein>
    <submittedName>
        <fullName evidence="2">Coatomer, beta' subunit isoform 1</fullName>
    </submittedName>
</protein>
<evidence type="ECO:0000313" key="2">
    <source>
        <dbReference type="EMBL" id="KAE8674099.1"/>
    </source>
</evidence>